<reference evidence="2 3" key="2">
    <citation type="submission" date="2024-07" db="EMBL/GenBank/DDBJ databases">
        <authorList>
            <person name="Akdeniz Z."/>
        </authorList>
    </citation>
    <scope>NUCLEOTIDE SEQUENCE [LARGE SCALE GENOMIC DNA]</scope>
</reference>
<proteinExistence type="predicted"/>
<keyword evidence="3" id="KW-1185">Reference proteome</keyword>
<accession>A0AA86P912</accession>
<dbReference type="AlphaFoldDB" id="A0AA86P912"/>
<dbReference type="EMBL" id="CATOUU010000564">
    <property type="protein sequence ID" value="CAI9934364.1"/>
    <property type="molecule type" value="Genomic_DNA"/>
</dbReference>
<evidence type="ECO:0000313" key="1">
    <source>
        <dbReference type="EMBL" id="CAI9934364.1"/>
    </source>
</evidence>
<evidence type="ECO:0000313" key="2">
    <source>
        <dbReference type="EMBL" id="CAL6021305.1"/>
    </source>
</evidence>
<comment type="caution">
    <text evidence="1">The sequence shown here is derived from an EMBL/GenBank/DDBJ whole genome shotgun (WGS) entry which is preliminary data.</text>
</comment>
<gene>
    <name evidence="1" type="ORF">HINF_LOCUS22009</name>
    <name evidence="2" type="ORF">HINF_LOCUS28107</name>
</gene>
<reference evidence="1" key="1">
    <citation type="submission" date="2023-06" db="EMBL/GenBank/DDBJ databases">
        <authorList>
            <person name="Kurt Z."/>
        </authorList>
    </citation>
    <scope>NUCLEOTIDE SEQUENCE</scope>
</reference>
<sequence>MITEKINSMNIILAVAPALKPVSRILKLADNRQFSQTRRSALCASHVSRSAHSRRSGPETKAQEQFIVEKLTLSRNNIIWLELIQSTFGKEINKYAKNQDLEWVQNQDSLLRSRIRVSDHTLLFKHYNICFNNVGCLFYYYNIFNHSQKIWFNYNQLCIIQIERTQIFIFHFNICFKTPENTLDTLVFSRTSLQHQNTGKIPQKTTTLHQGI</sequence>
<evidence type="ECO:0000313" key="3">
    <source>
        <dbReference type="Proteomes" id="UP001642409"/>
    </source>
</evidence>
<name>A0AA86P912_9EUKA</name>
<dbReference type="Proteomes" id="UP001642409">
    <property type="component" value="Unassembled WGS sequence"/>
</dbReference>
<protein>
    <submittedName>
        <fullName evidence="2">Hypothetical_protein</fullName>
    </submittedName>
</protein>
<organism evidence="1">
    <name type="scientific">Hexamita inflata</name>
    <dbReference type="NCBI Taxonomy" id="28002"/>
    <lineage>
        <taxon>Eukaryota</taxon>
        <taxon>Metamonada</taxon>
        <taxon>Diplomonadida</taxon>
        <taxon>Hexamitidae</taxon>
        <taxon>Hexamitinae</taxon>
        <taxon>Hexamita</taxon>
    </lineage>
</organism>
<dbReference type="EMBL" id="CAXDID020000088">
    <property type="protein sequence ID" value="CAL6021305.1"/>
    <property type="molecule type" value="Genomic_DNA"/>
</dbReference>